<dbReference type="PRINTS" id="PR00463">
    <property type="entry name" value="EP450I"/>
</dbReference>
<evidence type="ECO:0000256" key="7">
    <source>
        <dbReference type="ARBA" id="ARBA00022989"/>
    </source>
</evidence>
<comment type="similarity">
    <text evidence="3 13">Belongs to the cytochrome P450 family.</text>
</comment>
<evidence type="ECO:0000313" key="14">
    <source>
        <dbReference type="EMBL" id="KIM96260.1"/>
    </source>
</evidence>
<dbReference type="CDD" id="cd11062">
    <property type="entry name" value="CYP58-like"/>
    <property type="match status" value="1"/>
</dbReference>
<evidence type="ECO:0000256" key="6">
    <source>
        <dbReference type="ARBA" id="ARBA00022723"/>
    </source>
</evidence>
<evidence type="ECO:0000256" key="11">
    <source>
        <dbReference type="ARBA" id="ARBA00023136"/>
    </source>
</evidence>
<protein>
    <recommendedName>
        <fullName evidence="16">Cytochrome P450</fullName>
    </recommendedName>
</protein>
<evidence type="ECO:0000256" key="2">
    <source>
        <dbReference type="ARBA" id="ARBA00004167"/>
    </source>
</evidence>
<sequence>MALLSNIISSPQSISVAFVSAILVTFISRRIYSVYFGPLSQFPGPKLAAATLWYEFYYDVILQGRYTFKIKELHKKYGPIIRISPNELHIDEPDYYETLYSQHEPRDKSEYYLSQFQLPGSSFGTAGHRHHRIRRGALNSFLSKQAVTRIQPMLTYMIDKFCNRIEEFRTSGKPMPIRLVYSCLATDIVTLIVLNHNRHLLDSPDFSPVWVETVKAIAAAGHTMKQFPWLFSVIRALPSSVVGAMSVGMLLLLESQKLTQQETRDVMNGVYKADKEYEALGLEKTIFHEILESDLPPEEKTFERLWQEAQVTIGAGADTTGNALTIIHFHLLDNPKILRKLQAELQEALPNKYDPIELRVVEQLPYLNAVLNEGLRFSYGISTRSPRIHPTDTMKFQQYEIPAGTPVGMTSVHIHHNETIFPEAIKFKPERWLEKRPKGAPPLDRYLVSFSKGSRQCVGMQLAKAELQLAIATVFRRYENQELFETTRADVDIKHDLFLPQADLKSKGVRVIFK</sequence>
<evidence type="ECO:0000256" key="13">
    <source>
        <dbReference type="RuleBase" id="RU000461"/>
    </source>
</evidence>
<reference evidence="15" key="2">
    <citation type="submission" date="2015-01" db="EMBL/GenBank/DDBJ databases">
        <title>Evolutionary Origins and Diversification of the Mycorrhizal Mutualists.</title>
        <authorList>
            <consortium name="DOE Joint Genome Institute"/>
            <consortium name="Mycorrhizal Genomics Consortium"/>
            <person name="Kohler A."/>
            <person name="Kuo A."/>
            <person name="Nagy L.G."/>
            <person name="Floudas D."/>
            <person name="Copeland A."/>
            <person name="Barry K.W."/>
            <person name="Cichocki N."/>
            <person name="Veneault-Fourrey C."/>
            <person name="LaButti K."/>
            <person name="Lindquist E.A."/>
            <person name="Lipzen A."/>
            <person name="Lundell T."/>
            <person name="Morin E."/>
            <person name="Murat C."/>
            <person name="Riley R."/>
            <person name="Ohm R."/>
            <person name="Sun H."/>
            <person name="Tunlid A."/>
            <person name="Henrissat B."/>
            <person name="Grigoriev I.V."/>
            <person name="Hibbett D.S."/>
            <person name="Martin F."/>
        </authorList>
    </citation>
    <scope>NUCLEOTIDE SEQUENCE [LARGE SCALE GENOMIC DNA]</scope>
    <source>
        <strain evidence="15">Zn</strain>
    </source>
</reference>
<dbReference type="InterPro" id="IPR036396">
    <property type="entry name" value="Cyt_P450_sf"/>
</dbReference>
<dbReference type="InterPro" id="IPR017972">
    <property type="entry name" value="Cyt_P450_CS"/>
</dbReference>
<keyword evidence="10 13" id="KW-0503">Monooxygenase</keyword>
<dbReference type="HOGENOM" id="CLU_001570_14_4_1"/>
<keyword evidence="15" id="KW-1185">Reference proteome</keyword>
<accession>A0A0C3GJD8</accession>
<dbReference type="GO" id="GO:0004497">
    <property type="term" value="F:monooxygenase activity"/>
    <property type="evidence" value="ECO:0007669"/>
    <property type="project" value="UniProtKB-KW"/>
</dbReference>
<feature type="binding site" description="axial binding residue" evidence="12">
    <location>
        <position position="457"/>
    </location>
    <ligand>
        <name>heme</name>
        <dbReference type="ChEBI" id="CHEBI:30413"/>
    </ligand>
    <ligandPart>
        <name>Fe</name>
        <dbReference type="ChEBI" id="CHEBI:18248"/>
    </ligandPart>
</feature>
<dbReference type="AlphaFoldDB" id="A0A0C3GJD8"/>
<evidence type="ECO:0000256" key="4">
    <source>
        <dbReference type="ARBA" id="ARBA00022617"/>
    </source>
</evidence>
<proteinExistence type="inferred from homology"/>
<dbReference type="GO" id="GO:0016705">
    <property type="term" value="F:oxidoreductase activity, acting on paired donors, with incorporation or reduction of molecular oxygen"/>
    <property type="evidence" value="ECO:0007669"/>
    <property type="project" value="InterPro"/>
</dbReference>
<evidence type="ECO:0000256" key="5">
    <source>
        <dbReference type="ARBA" id="ARBA00022692"/>
    </source>
</evidence>
<dbReference type="FunFam" id="1.10.630.10:FF:000069">
    <property type="entry name" value="Cytochrome P450, putative (Eurofung)"/>
    <property type="match status" value="1"/>
</dbReference>
<keyword evidence="7" id="KW-1133">Transmembrane helix</keyword>
<evidence type="ECO:0008006" key="16">
    <source>
        <dbReference type="Google" id="ProtNLM"/>
    </source>
</evidence>
<dbReference type="InterPro" id="IPR002401">
    <property type="entry name" value="Cyt_P450_E_grp-I"/>
</dbReference>
<comment type="subcellular location">
    <subcellularLocation>
        <location evidence="2">Membrane</location>
        <topology evidence="2">Single-pass membrane protein</topology>
    </subcellularLocation>
</comment>
<evidence type="ECO:0000256" key="1">
    <source>
        <dbReference type="ARBA" id="ARBA00001971"/>
    </source>
</evidence>
<keyword evidence="9 12" id="KW-0408">Iron</keyword>
<reference evidence="14 15" key="1">
    <citation type="submission" date="2014-04" db="EMBL/GenBank/DDBJ databases">
        <authorList>
            <consortium name="DOE Joint Genome Institute"/>
            <person name="Kuo A."/>
            <person name="Martino E."/>
            <person name="Perotto S."/>
            <person name="Kohler A."/>
            <person name="Nagy L.G."/>
            <person name="Floudas D."/>
            <person name="Copeland A."/>
            <person name="Barry K.W."/>
            <person name="Cichocki N."/>
            <person name="Veneault-Fourrey C."/>
            <person name="LaButti K."/>
            <person name="Lindquist E.A."/>
            <person name="Lipzen A."/>
            <person name="Lundell T."/>
            <person name="Morin E."/>
            <person name="Murat C."/>
            <person name="Sun H."/>
            <person name="Tunlid A."/>
            <person name="Henrissat B."/>
            <person name="Grigoriev I.V."/>
            <person name="Hibbett D.S."/>
            <person name="Martin F."/>
            <person name="Nordberg H.P."/>
            <person name="Cantor M.N."/>
            <person name="Hua S.X."/>
        </authorList>
    </citation>
    <scope>NUCLEOTIDE SEQUENCE [LARGE SCALE GENOMIC DNA]</scope>
    <source>
        <strain evidence="14 15">Zn</strain>
    </source>
</reference>
<dbReference type="PROSITE" id="PS00086">
    <property type="entry name" value="CYTOCHROME_P450"/>
    <property type="match status" value="1"/>
</dbReference>
<dbReference type="GO" id="GO:0016020">
    <property type="term" value="C:membrane"/>
    <property type="evidence" value="ECO:0007669"/>
    <property type="project" value="UniProtKB-SubCell"/>
</dbReference>
<dbReference type="Pfam" id="PF00067">
    <property type="entry name" value="p450"/>
    <property type="match status" value="1"/>
</dbReference>
<dbReference type="Gene3D" id="1.10.630.10">
    <property type="entry name" value="Cytochrome P450"/>
    <property type="match status" value="1"/>
</dbReference>
<keyword evidence="5" id="KW-0812">Transmembrane</keyword>
<name>A0A0C3GJD8_OIDMZ</name>
<dbReference type="GO" id="GO:0005506">
    <property type="term" value="F:iron ion binding"/>
    <property type="evidence" value="ECO:0007669"/>
    <property type="project" value="InterPro"/>
</dbReference>
<evidence type="ECO:0000256" key="12">
    <source>
        <dbReference type="PIRSR" id="PIRSR602401-1"/>
    </source>
</evidence>
<organism evidence="14 15">
    <name type="scientific">Oidiodendron maius (strain Zn)</name>
    <dbReference type="NCBI Taxonomy" id="913774"/>
    <lineage>
        <taxon>Eukaryota</taxon>
        <taxon>Fungi</taxon>
        <taxon>Dikarya</taxon>
        <taxon>Ascomycota</taxon>
        <taxon>Pezizomycotina</taxon>
        <taxon>Leotiomycetes</taxon>
        <taxon>Leotiomycetes incertae sedis</taxon>
        <taxon>Myxotrichaceae</taxon>
        <taxon>Oidiodendron</taxon>
    </lineage>
</organism>
<dbReference type="PRINTS" id="PR00385">
    <property type="entry name" value="P450"/>
</dbReference>
<gene>
    <name evidence="14" type="ORF">OIDMADRAFT_169835</name>
</gene>
<evidence type="ECO:0000256" key="9">
    <source>
        <dbReference type="ARBA" id="ARBA00023004"/>
    </source>
</evidence>
<dbReference type="EMBL" id="KN832884">
    <property type="protein sequence ID" value="KIM96260.1"/>
    <property type="molecule type" value="Genomic_DNA"/>
</dbReference>
<comment type="cofactor">
    <cofactor evidence="1 12">
        <name>heme</name>
        <dbReference type="ChEBI" id="CHEBI:30413"/>
    </cofactor>
</comment>
<keyword evidence="4 12" id="KW-0349">Heme</keyword>
<dbReference type="PANTHER" id="PTHR24305">
    <property type="entry name" value="CYTOCHROME P450"/>
    <property type="match status" value="1"/>
</dbReference>
<dbReference type="InParanoid" id="A0A0C3GJD8"/>
<evidence type="ECO:0000256" key="8">
    <source>
        <dbReference type="ARBA" id="ARBA00023002"/>
    </source>
</evidence>
<dbReference type="PANTHER" id="PTHR24305:SF157">
    <property type="entry name" value="N-ACETYLTRYPTOPHAN 6-HYDROXYLASE IVOC-RELATED"/>
    <property type="match status" value="1"/>
</dbReference>
<dbReference type="SUPFAM" id="SSF48264">
    <property type="entry name" value="Cytochrome P450"/>
    <property type="match status" value="1"/>
</dbReference>
<evidence type="ECO:0000256" key="3">
    <source>
        <dbReference type="ARBA" id="ARBA00010617"/>
    </source>
</evidence>
<dbReference type="STRING" id="913774.A0A0C3GJD8"/>
<keyword evidence="6 12" id="KW-0479">Metal-binding</keyword>
<evidence type="ECO:0000256" key="10">
    <source>
        <dbReference type="ARBA" id="ARBA00023033"/>
    </source>
</evidence>
<keyword evidence="11" id="KW-0472">Membrane</keyword>
<dbReference type="InterPro" id="IPR050121">
    <property type="entry name" value="Cytochrome_P450_monoxygenase"/>
</dbReference>
<dbReference type="Proteomes" id="UP000054321">
    <property type="component" value="Unassembled WGS sequence"/>
</dbReference>
<dbReference type="OrthoDB" id="3945418at2759"/>
<dbReference type="GO" id="GO:0020037">
    <property type="term" value="F:heme binding"/>
    <property type="evidence" value="ECO:0007669"/>
    <property type="project" value="InterPro"/>
</dbReference>
<keyword evidence="8 13" id="KW-0560">Oxidoreductase</keyword>
<dbReference type="InterPro" id="IPR001128">
    <property type="entry name" value="Cyt_P450"/>
</dbReference>
<evidence type="ECO:0000313" key="15">
    <source>
        <dbReference type="Proteomes" id="UP000054321"/>
    </source>
</evidence>